<evidence type="ECO:0000313" key="1">
    <source>
        <dbReference type="EMBL" id="ARR28925.1"/>
    </source>
</evidence>
<keyword evidence="2" id="KW-1185">Reference proteome</keyword>
<evidence type="ECO:0000313" key="2">
    <source>
        <dbReference type="Proteomes" id="UP000203507"/>
    </source>
</evidence>
<reference evidence="1" key="1">
    <citation type="journal article" date="2017" name="Vet. Pathol.">
        <title>Ranid Herpesvirus 3 and Proliferative Dermatitis in Free-Ranging Wild Common Frogs (Rana Temporaria).</title>
        <authorList>
            <person name="Origgi F.C."/>
            <person name="Schmidt B.R."/>
            <person name="Lohmann P."/>
            <person name="Otten P."/>
            <person name="Akdesir E."/>
            <person name="Gaschen V."/>
            <person name="Aguilar-Bultet L."/>
            <person name="Wahli T."/>
            <person name="Sattler U."/>
            <person name="Stoffel M.H."/>
        </authorList>
    </citation>
    <scope>NUCLEOTIDE SEQUENCE [LARGE SCALE GENOMIC DNA]</scope>
    <source>
        <strain evidence="1">FO1_2015</strain>
    </source>
</reference>
<protein>
    <submittedName>
        <fullName evidence="1">Uncharacterized protein</fullName>
    </submittedName>
</protein>
<dbReference type="KEGG" id="vg:32878259"/>
<dbReference type="Proteomes" id="UP000203507">
    <property type="component" value="Segment"/>
</dbReference>
<accession>A0A1X9T5K1</accession>
<dbReference type="RefSeq" id="YP_009362434.1">
    <property type="nucleotide sequence ID" value="NC_034618.1"/>
</dbReference>
<organism evidence="1">
    <name type="scientific">Ranid herpesvirus 3</name>
    <dbReference type="NCBI Taxonomy" id="1987509"/>
    <lineage>
        <taxon>Viruses</taxon>
        <taxon>Duplodnaviria</taxon>
        <taxon>Heunggongvirae</taxon>
        <taxon>Peploviricota</taxon>
        <taxon>Herviviricetes</taxon>
        <taxon>Herpesvirales</taxon>
        <taxon>Alloherpesviridae</taxon>
        <taxon>Batravirus</taxon>
        <taxon>Batravirus ranidallo3</taxon>
    </lineage>
</organism>
<dbReference type="EMBL" id="KX832224">
    <property type="protein sequence ID" value="ARR28925.1"/>
    <property type="molecule type" value="Genomic_DNA"/>
</dbReference>
<dbReference type="GeneID" id="32878259"/>
<name>A0A1X9T5K1_9VIRU</name>
<sequence length="348" mass="39642">MATDDECYALLKQYKSTEDRKDTGVCSSPLLFALCLAAGCEIQRVTKTYVFHFCSRHATSHTCGNSNDMFPCIALAFALNPYVPVPVSRCPCMEKDEDEECSNVRGMLESDRVYNPKLTAFHSKLVIRFNQTRALLIHLAPTIVSFFNTISEPEFDVQYAHIETMRNNKLHKKQHQMRHGRNALVGDLLESQPDTSRLKDCNQNLQDLQNSWFNTIKPCKKDIIAPVKKMLSIAIAFLFSKEGSTVVEQLALNQTGVSVASKTLIIIMVLFPSLRFKHFASCILNSMLLHKNVHTPQKVAVGMNLYTAVQNAYINFRENKPLESPPVEEYVYIEDFQPYMNLWTENDE</sequence>
<proteinExistence type="predicted"/>